<dbReference type="EMBL" id="CAJVSB020000162">
    <property type="protein sequence ID" value="CAH2042183.1"/>
    <property type="molecule type" value="Genomic_DNA"/>
</dbReference>
<dbReference type="PANTHER" id="PTHR34198">
    <property type="entry name" value="OS01G0175100 PROTEIN"/>
    <property type="match status" value="1"/>
</dbReference>
<gene>
    <name evidence="2" type="ORF">TAV2_LOCUS4669</name>
</gene>
<comment type="caution">
    <text evidence="2">The sequence shown here is derived from an EMBL/GenBank/DDBJ whole genome shotgun (WGS) entry which is preliminary data.</text>
</comment>
<evidence type="ECO:0000256" key="1">
    <source>
        <dbReference type="SAM" id="MobiDB-lite"/>
    </source>
</evidence>
<dbReference type="Proteomes" id="UP000836841">
    <property type="component" value="Unassembled WGS sequence"/>
</dbReference>
<dbReference type="PANTHER" id="PTHR34198:SF21">
    <property type="entry name" value="PROTEIN, PUTATIVE-RELATED"/>
    <property type="match status" value="1"/>
</dbReference>
<dbReference type="AlphaFoldDB" id="A0AAU9RGT2"/>
<evidence type="ECO:0000313" key="2">
    <source>
        <dbReference type="EMBL" id="CAH2042183.1"/>
    </source>
</evidence>
<protein>
    <recommendedName>
        <fullName evidence="4">Ovate family protein</fullName>
    </recommendedName>
</protein>
<proteinExistence type="predicted"/>
<reference evidence="2 3" key="1">
    <citation type="submission" date="2022-03" db="EMBL/GenBank/DDBJ databases">
        <authorList>
            <person name="Nunn A."/>
            <person name="Chopra R."/>
            <person name="Nunn A."/>
            <person name="Contreras Garrido A."/>
        </authorList>
    </citation>
    <scope>NUCLEOTIDE SEQUENCE [LARGE SCALE GENOMIC DNA]</scope>
</reference>
<name>A0AAU9RGT2_THLAR</name>
<keyword evidence="3" id="KW-1185">Reference proteome</keyword>
<feature type="region of interest" description="Disordered" evidence="1">
    <location>
        <begin position="19"/>
        <end position="40"/>
    </location>
</feature>
<accession>A0AAU9RGT2</accession>
<sequence length="124" mass="13720">MTCSLVSLRQIGVRPCAAVGHGKADTNRPRSSSSSWWTPLFGWPSEPDYIDSNVKSAGETERKSGSDPVAKPGRSRFPPGCFTEEKAKQLRKMMVVSSSYQDAMYHSAIASRLASDFSDRFDQR</sequence>
<evidence type="ECO:0008006" key="4">
    <source>
        <dbReference type="Google" id="ProtNLM"/>
    </source>
</evidence>
<feature type="region of interest" description="Disordered" evidence="1">
    <location>
        <begin position="52"/>
        <end position="81"/>
    </location>
</feature>
<organism evidence="2 3">
    <name type="scientific">Thlaspi arvense</name>
    <name type="common">Field penny-cress</name>
    <dbReference type="NCBI Taxonomy" id="13288"/>
    <lineage>
        <taxon>Eukaryota</taxon>
        <taxon>Viridiplantae</taxon>
        <taxon>Streptophyta</taxon>
        <taxon>Embryophyta</taxon>
        <taxon>Tracheophyta</taxon>
        <taxon>Spermatophyta</taxon>
        <taxon>Magnoliopsida</taxon>
        <taxon>eudicotyledons</taxon>
        <taxon>Gunneridae</taxon>
        <taxon>Pentapetalae</taxon>
        <taxon>rosids</taxon>
        <taxon>malvids</taxon>
        <taxon>Brassicales</taxon>
        <taxon>Brassicaceae</taxon>
        <taxon>Thlaspideae</taxon>
        <taxon>Thlaspi</taxon>
    </lineage>
</organism>
<evidence type="ECO:0000313" key="3">
    <source>
        <dbReference type="Proteomes" id="UP000836841"/>
    </source>
</evidence>